<reference evidence="1 2" key="1">
    <citation type="journal article" date="2022" name="Front. Microbiol.">
        <title>Identification and characterization of a novel class of self-sufficient cytochrome P450 hydroxylase involved in cyclohexanecarboxylate degradation in Paraburkholderia terrae strain KU-64.</title>
        <authorList>
            <person name="Yamamoto T."/>
            <person name="Hasegawa Y."/>
            <person name="Iwaki H."/>
        </authorList>
    </citation>
    <scope>NUCLEOTIDE SEQUENCE [LARGE SCALE GENOMIC DNA]</scope>
    <source>
        <strain evidence="1 2">KU-64</strain>
    </source>
</reference>
<evidence type="ECO:0000313" key="2">
    <source>
        <dbReference type="Proteomes" id="UP001319874"/>
    </source>
</evidence>
<dbReference type="Proteomes" id="UP001319874">
    <property type="component" value="Chromosome 4"/>
</dbReference>
<gene>
    <name evidence="1" type="ORF">PTKU64_87300</name>
</gene>
<sequence>MRAVAIAQRGAVRMKRVIDDLLVFTRTRLGDTLPVDFTAQDIGRICNVDAAGAGYVRWAKADIAVPFKGVEASTRN</sequence>
<dbReference type="EMBL" id="AP024958">
    <property type="protein sequence ID" value="BCZ85055.1"/>
    <property type="molecule type" value="Genomic_DNA"/>
</dbReference>
<protein>
    <submittedName>
        <fullName evidence="1">Uncharacterized protein</fullName>
    </submittedName>
</protein>
<name>A0ABN6JVQ1_9BURK</name>
<evidence type="ECO:0000313" key="1">
    <source>
        <dbReference type="EMBL" id="BCZ85055.1"/>
    </source>
</evidence>
<keyword evidence="2" id="KW-1185">Reference proteome</keyword>
<organism evidence="1 2">
    <name type="scientific">Paraburkholderia terrae</name>
    <dbReference type="NCBI Taxonomy" id="311230"/>
    <lineage>
        <taxon>Bacteria</taxon>
        <taxon>Pseudomonadati</taxon>
        <taxon>Pseudomonadota</taxon>
        <taxon>Betaproteobacteria</taxon>
        <taxon>Burkholderiales</taxon>
        <taxon>Burkholderiaceae</taxon>
        <taxon>Paraburkholderia</taxon>
    </lineage>
</organism>
<accession>A0ABN6JVQ1</accession>
<proteinExistence type="predicted"/>